<dbReference type="STRING" id="656914.SAMN00017405_0482"/>
<dbReference type="InterPro" id="IPR018480">
    <property type="entry name" value="PNAcMuramoyl-5peptid_Trfase_CS"/>
</dbReference>
<protein>
    <submittedName>
        <fullName evidence="9">UDP-GlcNAc:undecaprenyl-phosphate GlcNAc-1-phosphate transferase</fullName>
    </submittedName>
</protein>
<feature type="binding site" evidence="7">
    <location>
        <position position="209"/>
    </location>
    <ligand>
        <name>Mg(2+)</name>
        <dbReference type="ChEBI" id="CHEBI:18420"/>
    </ligand>
</feature>
<evidence type="ECO:0000256" key="4">
    <source>
        <dbReference type="ARBA" id="ARBA00022692"/>
    </source>
</evidence>
<evidence type="ECO:0000256" key="1">
    <source>
        <dbReference type="ARBA" id="ARBA00004651"/>
    </source>
</evidence>
<evidence type="ECO:0000256" key="6">
    <source>
        <dbReference type="ARBA" id="ARBA00023136"/>
    </source>
</evidence>
<sequence length="349" mass="37824">MNLVLMIIGAFFITYMLVPQVAKLAFKIGAIDKPNHRKVHSKIMPRLGGLAIYLGFTVMVLLTQELTSQIIGLILGSSIIVAIGVLDDVKDISPKIKLLGQILAALVLALFGVDVDFITHPIFGNTFSLGYFSLPVTIFWVVGITNAVNLIDGLDGLAGGVSTIAALILAAIGFMHGELVMASLALILAASTIGFLRYNFFPATIFMGDSGSMFLGFNLAAFSMMGLTKSITVISVFVPILIIGIPIFDTLFAIVRRFINNQPIFKADKEHLHHCLLNKGLSHKQTVLTIYGINIFLGVVGILLSKMTTNQGMLILAFVSLFILWGAQKIGVMGKRKTTEQLREKVAEK</sequence>
<accession>A0A1W1V595</accession>
<evidence type="ECO:0000313" key="9">
    <source>
        <dbReference type="EMBL" id="SMB88486.1"/>
    </source>
</evidence>
<dbReference type="GO" id="GO:0071555">
    <property type="term" value="P:cell wall organization"/>
    <property type="evidence" value="ECO:0007669"/>
    <property type="project" value="TreeGrafter"/>
</dbReference>
<feature type="binding site" evidence="7">
    <location>
        <position position="149"/>
    </location>
    <ligand>
        <name>Mg(2+)</name>
        <dbReference type="ChEBI" id="CHEBI:18420"/>
    </ligand>
</feature>
<reference evidence="9 10" key="1">
    <citation type="submission" date="2017-04" db="EMBL/GenBank/DDBJ databases">
        <authorList>
            <person name="Afonso C.L."/>
            <person name="Miller P.J."/>
            <person name="Scott M.A."/>
            <person name="Spackman E."/>
            <person name="Goraichik I."/>
            <person name="Dimitrov K.M."/>
            <person name="Suarez D.L."/>
            <person name="Swayne D.E."/>
        </authorList>
    </citation>
    <scope>NUCLEOTIDE SEQUENCE [LARGE SCALE GENOMIC DNA]</scope>
    <source>
        <strain evidence="9 10">DSM 11270</strain>
    </source>
</reference>
<dbReference type="GO" id="GO:0046872">
    <property type="term" value="F:metal ion binding"/>
    <property type="evidence" value="ECO:0007669"/>
    <property type="project" value="UniProtKB-KW"/>
</dbReference>
<feature type="transmembrane region" description="Helical" evidence="8">
    <location>
        <begin position="205"/>
        <end position="225"/>
    </location>
</feature>
<comment type="subcellular location">
    <subcellularLocation>
        <location evidence="1">Cell membrane</location>
        <topology evidence="1">Multi-pass membrane protein</topology>
    </subcellularLocation>
</comment>
<keyword evidence="6 8" id="KW-0472">Membrane</keyword>
<dbReference type="AlphaFoldDB" id="A0A1W1V595"/>
<evidence type="ECO:0000256" key="5">
    <source>
        <dbReference type="ARBA" id="ARBA00022989"/>
    </source>
</evidence>
<feature type="transmembrane region" description="Helical" evidence="8">
    <location>
        <begin position="180"/>
        <end position="198"/>
    </location>
</feature>
<name>A0A1W1V595_DESTI</name>
<dbReference type="Proteomes" id="UP000192731">
    <property type="component" value="Unassembled WGS sequence"/>
</dbReference>
<keyword evidence="4 8" id="KW-0812">Transmembrane</keyword>
<comment type="cofactor">
    <cofactor evidence="7">
        <name>Mg(2+)</name>
        <dbReference type="ChEBI" id="CHEBI:18420"/>
    </cofactor>
</comment>
<dbReference type="GO" id="GO:0009103">
    <property type="term" value="P:lipopolysaccharide biosynthetic process"/>
    <property type="evidence" value="ECO:0007669"/>
    <property type="project" value="TreeGrafter"/>
</dbReference>
<dbReference type="OrthoDB" id="9805475at2"/>
<dbReference type="GO" id="GO:0044038">
    <property type="term" value="P:cell wall macromolecule biosynthetic process"/>
    <property type="evidence" value="ECO:0007669"/>
    <property type="project" value="TreeGrafter"/>
</dbReference>
<feature type="transmembrane region" description="Helical" evidence="8">
    <location>
        <begin position="98"/>
        <end position="123"/>
    </location>
</feature>
<keyword evidence="10" id="KW-1185">Reference proteome</keyword>
<dbReference type="EMBL" id="FWWT01000016">
    <property type="protein sequence ID" value="SMB88486.1"/>
    <property type="molecule type" value="Genomic_DNA"/>
</dbReference>
<feature type="transmembrane region" description="Helical" evidence="8">
    <location>
        <begin position="286"/>
        <end position="304"/>
    </location>
</feature>
<feature type="transmembrane region" description="Helical" evidence="8">
    <location>
        <begin position="231"/>
        <end position="255"/>
    </location>
</feature>
<keyword evidence="5 8" id="KW-1133">Transmembrane helix</keyword>
<feature type="transmembrane region" description="Helical" evidence="8">
    <location>
        <begin position="129"/>
        <end position="149"/>
    </location>
</feature>
<evidence type="ECO:0000256" key="3">
    <source>
        <dbReference type="ARBA" id="ARBA00022679"/>
    </source>
</evidence>
<dbReference type="Pfam" id="PF00953">
    <property type="entry name" value="Glycos_transf_4"/>
    <property type="match status" value="1"/>
</dbReference>
<keyword evidence="7" id="KW-0460">Magnesium</keyword>
<evidence type="ECO:0000256" key="2">
    <source>
        <dbReference type="ARBA" id="ARBA00022475"/>
    </source>
</evidence>
<evidence type="ECO:0000256" key="8">
    <source>
        <dbReference type="SAM" id="Phobius"/>
    </source>
</evidence>
<organism evidence="9 10">
    <name type="scientific">Desulfonispora thiosulfatigenes DSM 11270</name>
    <dbReference type="NCBI Taxonomy" id="656914"/>
    <lineage>
        <taxon>Bacteria</taxon>
        <taxon>Bacillati</taxon>
        <taxon>Bacillota</taxon>
        <taxon>Clostridia</taxon>
        <taxon>Eubacteriales</taxon>
        <taxon>Peptococcaceae</taxon>
        <taxon>Desulfonispora</taxon>
    </lineage>
</organism>
<feature type="transmembrane region" description="Helical" evidence="8">
    <location>
        <begin position="6"/>
        <end position="26"/>
    </location>
</feature>
<keyword evidence="7" id="KW-0479">Metal-binding</keyword>
<dbReference type="PROSITE" id="PS01348">
    <property type="entry name" value="MRAY_2"/>
    <property type="match status" value="1"/>
</dbReference>
<keyword evidence="3 9" id="KW-0808">Transferase</keyword>
<feature type="transmembrane region" description="Helical" evidence="8">
    <location>
        <begin position="47"/>
        <end position="64"/>
    </location>
</feature>
<feature type="transmembrane region" description="Helical" evidence="8">
    <location>
        <begin position="156"/>
        <end position="174"/>
    </location>
</feature>
<dbReference type="PANTHER" id="PTHR22926:SF3">
    <property type="entry name" value="UNDECAPRENYL-PHOSPHATE ALPHA-N-ACETYLGLUCOSAMINYL 1-PHOSPHATE TRANSFERASE"/>
    <property type="match status" value="1"/>
</dbReference>
<dbReference type="RefSeq" id="WP_084052874.1">
    <property type="nucleotide sequence ID" value="NZ_FWWT01000016.1"/>
</dbReference>
<feature type="transmembrane region" description="Helical" evidence="8">
    <location>
        <begin position="70"/>
        <end position="86"/>
    </location>
</feature>
<dbReference type="PANTHER" id="PTHR22926">
    <property type="entry name" value="PHOSPHO-N-ACETYLMURAMOYL-PENTAPEPTIDE-TRANSFERASE"/>
    <property type="match status" value="1"/>
</dbReference>
<evidence type="ECO:0000256" key="7">
    <source>
        <dbReference type="PIRSR" id="PIRSR600715-1"/>
    </source>
</evidence>
<gene>
    <name evidence="9" type="ORF">SAMN00017405_0482</name>
</gene>
<dbReference type="CDD" id="cd06853">
    <property type="entry name" value="GT_WecA_like"/>
    <property type="match status" value="1"/>
</dbReference>
<proteinExistence type="predicted"/>
<dbReference type="GO" id="GO:0005886">
    <property type="term" value="C:plasma membrane"/>
    <property type="evidence" value="ECO:0007669"/>
    <property type="project" value="UniProtKB-SubCell"/>
</dbReference>
<keyword evidence="2" id="KW-1003">Cell membrane</keyword>
<dbReference type="InterPro" id="IPR000715">
    <property type="entry name" value="Glycosyl_transferase_4"/>
</dbReference>
<dbReference type="GO" id="GO:0016780">
    <property type="term" value="F:phosphotransferase activity, for other substituted phosphate groups"/>
    <property type="evidence" value="ECO:0007669"/>
    <property type="project" value="InterPro"/>
</dbReference>
<feature type="transmembrane region" description="Helical" evidence="8">
    <location>
        <begin position="310"/>
        <end position="327"/>
    </location>
</feature>
<evidence type="ECO:0000313" key="10">
    <source>
        <dbReference type="Proteomes" id="UP000192731"/>
    </source>
</evidence>